<dbReference type="SUPFAM" id="SSF56672">
    <property type="entry name" value="DNA/RNA polymerases"/>
    <property type="match status" value="1"/>
</dbReference>
<dbReference type="InterPro" id="IPR021109">
    <property type="entry name" value="Peptidase_aspartic_dom_sf"/>
</dbReference>
<evidence type="ECO:0000256" key="1">
    <source>
        <dbReference type="ARBA" id="ARBA00022801"/>
    </source>
</evidence>
<proteinExistence type="predicted"/>
<dbReference type="SMART" id="SM00343">
    <property type="entry name" value="ZnF_C2HC"/>
    <property type="match status" value="2"/>
</dbReference>
<organism evidence="3 4">
    <name type="scientific">Aedes albopictus</name>
    <name type="common">Asian tiger mosquito</name>
    <name type="synonym">Stegomyia albopicta</name>
    <dbReference type="NCBI Taxonomy" id="7160"/>
    <lineage>
        <taxon>Eukaryota</taxon>
        <taxon>Metazoa</taxon>
        <taxon>Ecdysozoa</taxon>
        <taxon>Arthropoda</taxon>
        <taxon>Hexapoda</taxon>
        <taxon>Insecta</taxon>
        <taxon>Pterygota</taxon>
        <taxon>Neoptera</taxon>
        <taxon>Endopterygota</taxon>
        <taxon>Diptera</taxon>
        <taxon>Nematocera</taxon>
        <taxon>Culicoidea</taxon>
        <taxon>Culicidae</taxon>
        <taxon>Culicinae</taxon>
        <taxon>Aedini</taxon>
        <taxon>Aedes</taxon>
        <taxon>Stegomyia</taxon>
    </lineage>
</organism>
<dbReference type="GeneID" id="115268769"/>
<dbReference type="Gene3D" id="3.10.10.10">
    <property type="entry name" value="HIV Type 1 Reverse Transcriptase, subunit A, domain 1"/>
    <property type="match status" value="1"/>
</dbReference>
<evidence type="ECO:0000313" key="3">
    <source>
        <dbReference type="EnsemblMetazoa" id="AALFPA23_022190.P32860"/>
    </source>
</evidence>
<keyword evidence="1" id="KW-0378">Hydrolase</keyword>
<dbReference type="EnsemblMetazoa" id="AALFPA23_022190.R32860">
    <property type="protein sequence ID" value="AALFPA23_022190.P32860"/>
    <property type="gene ID" value="AALFPA23_022190"/>
</dbReference>
<dbReference type="Gene3D" id="2.40.70.10">
    <property type="entry name" value="Acid Proteases"/>
    <property type="match status" value="1"/>
</dbReference>
<dbReference type="InterPro" id="IPR001995">
    <property type="entry name" value="Peptidase_A2_cat"/>
</dbReference>
<dbReference type="Gene3D" id="3.30.70.270">
    <property type="match status" value="1"/>
</dbReference>
<dbReference type="RefSeq" id="XP_062701779.1">
    <property type="nucleotide sequence ID" value="XM_062845795.1"/>
</dbReference>
<dbReference type="InterPro" id="IPR036875">
    <property type="entry name" value="Znf_CCHC_sf"/>
</dbReference>
<feature type="domain" description="Peptidase A2" evidence="2">
    <location>
        <begin position="321"/>
        <end position="410"/>
    </location>
</feature>
<dbReference type="InterPro" id="IPR043502">
    <property type="entry name" value="DNA/RNA_pol_sf"/>
</dbReference>
<name>A0ABM1ZW10_AEDAL</name>
<keyword evidence="4" id="KW-1185">Reference proteome</keyword>
<dbReference type="SUPFAM" id="SSF57756">
    <property type="entry name" value="Retrovirus zinc finger-like domains"/>
    <property type="match status" value="1"/>
</dbReference>
<dbReference type="Gene3D" id="4.10.60.10">
    <property type="entry name" value="Zinc finger, CCHC-type"/>
    <property type="match status" value="1"/>
</dbReference>
<evidence type="ECO:0000259" key="2">
    <source>
        <dbReference type="PROSITE" id="PS50175"/>
    </source>
</evidence>
<dbReference type="PANTHER" id="PTHR37984:SF11">
    <property type="entry name" value="INTEGRASE CATALYTIC DOMAIN-CONTAINING PROTEIN"/>
    <property type="match status" value="1"/>
</dbReference>
<evidence type="ECO:0000313" key="4">
    <source>
        <dbReference type="Proteomes" id="UP000069940"/>
    </source>
</evidence>
<protein>
    <recommendedName>
        <fullName evidence="2">Peptidase A2 domain-containing protein</fullName>
    </recommendedName>
</protein>
<dbReference type="InterPro" id="IPR050951">
    <property type="entry name" value="Retrovirus_Pol_polyprotein"/>
</dbReference>
<reference evidence="4" key="1">
    <citation type="journal article" date="2015" name="Proc. Natl. Acad. Sci. U.S.A.">
        <title>Genome sequence of the Asian Tiger mosquito, Aedes albopictus, reveals insights into its biology, genetics, and evolution.</title>
        <authorList>
            <person name="Chen X.G."/>
            <person name="Jiang X."/>
            <person name="Gu J."/>
            <person name="Xu M."/>
            <person name="Wu Y."/>
            <person name="Deng Y."/>
            <person name="Zhang C."/>
            <person name="Bonizzoni M."/>
            <person name="Dermauw W."/>
            <person name="Vontas J."/>
            <person name="Armbruster P."/>
            <person name="Huang X."/>
            <person name="Yang Y."/>
            <person name="Zhang H."/>
            <person name="He W."/>
            <person name="Peng H."/>
            <person name="Liu Y."/>
            <person name="Wu K."/>
            <person name="Chen J."/>
            <person name="Lirakis M."/>
            <person name="Topalis P."/>
            <person name="Van Leeuwen T."/>
            <person name="Hall A.B."/>
            <person name="Jiang X."/>
            <person name="Thorpe C."/>
            <person name="Mueller R.L."/>
            <person name="Sun C."/>
            <person name="Waterhouse R.M."/>
            <person name="Yan G."/>
            <person name="Tu Z.J."/>
            <person name="Fang X."/>
            <person name="James A.A."/>
        </authorList>
    </citation>
    <scope>NUCLEOTIDE SEQUENCE [LARGE SCALE GENOMIC DNA]</scope>
    <source>
        <strain evidence="4">Foshan</strain>
    </source>
</reference>
<accession>A0ABM1ZW10</accession>
<sequence>MENWNISPFKFQHLPDTQVRKEWLRWKRNFEVIVAASEEKNATKLKNILLAKGGLELQDLFYSIDGADVGEDAEIDPFKTAISKLDEHFSPKQHDSYERNEFCKMVPATTSDGTREPLTKFLMRCNEQAKKCDFGKTEAESRDLRVIDKIIYHAPAELREKLLHEETLTLSQVSRIVNSFESIKQQVQAIAGNDNGETSVRVPPRSDQDVFRVSGNGKSTSGSCYRCGQKNHYGNDQQCPARNKQCEKCRKFGHFARVCRSMTKRKYDGPTGPTPYQTGKKMKTDNVRAITSMECESSSNFICNIGDGDEFLWVDVGGVLIRMLIDSGSNQNLIDDDTWRSMLSQGVNFWKPKHVPNTILRGYGREAKPLVVSHVLETTFSIGNEADQRQETTIFYVIDGGSQPLLGKDTAKRLGVLKVGLSVNNIVPAGNRPFPKMKNVQLSIPINRNVTPIAQRVRRPPIALLSRIEEKLNQLLVADIIEPVSGAAPWVSPLVTIVKDNGDLRLCVDMRRANQAIMREHHMMPTFESFLPRLKSAKYFSRLDIKDAFHQVS</sequence>
<dbReference type="InterPro" id="IPR043128">
    <property type="entry name" value="Rev_trsase/Diguanyl_cyclase"/>
</dbReference>
<dbReference type="InterPro" id="IPR001878">
    <property type="entry name" value="Znf_CCHC"/>
</dbReference>
<dbReference type="PROSITE" id="PS50175">
    <property type="entry name" value="ASP_PROT_RETROV"/>
    <property type="match status" value="1"/>
</dbReference>
<reference evidence="3" key="2">
    <citation type="submission" date="2025-05" db="UniProtKB">
        <authorList>
            <consortium name="EnsemblMetazoa"/>
        </authorList>
    </citation>
    <scope>IDENTIFICATION</scope>
    <source>
        <strain evidence="3">Foshan</strain>
    </source>
</reference>
<dbReference type="PANTHER" id="PTHR37984">
    <property type="entry name" value="PROTEIN CBG26694"/>
    <property type="match status" value="1"/>
</dbReference>
<dbReference type="CDD" id="cd00303">
    <property type="entry name" value="retropepsin_like"/>
    <property type="match status" value="1"/>
</dbReference>
<dbReference type="SUPFAM" id="SSF50630">
    <property type="entry name" value="Acid proteases"/>
    <property type="match status" value="1"/>
</dbReference>
<dbReference type="Proteomes" id="UP000069940">
    <property type="component" value="Unassembled WGS sequence"/>
</dbReference>